<gene>
    <name evidence="2" type="ORF">ACFSFY_00605</name>
</gene>
<proteinExistence type="predicted"/>
<evidence type="ECO:0000313" key="2">
    <source>
        <dbReference type="EMBL" id="MFD1926574.1"/>
    </source>
</evidence>
<comment type="caution">
    <text evidence="2">The sequence shown here is derived from an EMBL/GenBank/DDBJ whole genome shotgun (WGS) entry which is preliminary data.</text>
</comment>
<dbReference type="RefSeq" id="WP_381535227.1">
    <property type="nucleotide sequence ID" value="NZ_JBHUGI010000002.1"/>
</dbReference>
<evidence type="ECO:0000256" key="1">
    <source>
        <dbReference type="SAM" id="Phobius"/>
    </source>
</evidence>
<keyword evidence="1" id="KW-0472">Membrane</keyword>
<organism evidence="2 3">
    <name type="scientific">Sporosarcina siberiensis</name>
    <dbReference type="NCBI Taxonomy" id="1365606"/>
    <lineage>
        <taxon>Bacteria</taxon>
        <taxon>Bacillati</taxon>
        <taxon>Bacillota</taxon>
        <taxon>Bacilli</taxon>
        <taxon>Bacillales</taxon>
        <taxon>Caryophanaceae</taxon>
        <taxon>Sporosarcina</taxon>
    </lineage>
</organism>
<accession>A0ABW4SB27</accession>
<name>A0ABW4SB27_9BACL</name>
<keyword evidence="1" id="KW-1133">Transmembrane helix</keyword>
<keyword evidence="3" id="KW-1185">Reference proteome</keyword>
<sequence>MNEKGYSWPEAMLTLLIVLIVFGTLLPLATKTTSFIHAKKQLMRAAETAYHGSILYKAYRIDSGTHTIEDLNYDWKIDDNSVCVSYLVIDKEEEKCVDY</sequence>
<feature type="transmembrane region" description="Helical" evidence="1">
    <location>
        <begin position="12"/>
        <end position="30"/>
    </location>
</feature>
<evidence type="ECO:0000313" key="3">
    <source>
        <dbReference type="Proteomes" id="UP001597218"/>
    </source>
</evidence>
<dbReference type="Proteomes" id="UP001597218">
    <property type="component" value="Unassembled WGS sequence"/>
</dbReference>
<reference evidence="3" key="1">
    <citation type="journal article" date="2019" name="Int. J. Syst. Evol. Microbiol.">
        <title>The Global Catalogue of Microorganisms (GCM) 10K type strain sequencing project: providing services to taxonomists for standard genome sequencing and annotation.</title>
        <authorList>
            <consortium name="The Broad Institute Genomics Platform"/>
            <consortium name="The Broad Institute Genome Sequencing Center for Infectious Disease"/>
            <person name="Wu L."/>
            <person name="Ma J."/>
        </authorList>
    </citation>
    <scope>NUCLEOTIDE SEQUENCE [LARGE SCALE GENOMIC DNA]</scope>
    <source>
        <strain evidence="3">CGMCC 4.7177</strain>
    </source>
</reference>
<dbReference type="EMBL" id="JBHUGI010000002">
    <property type="protein sequence ID" value="MFD1926574.1"/>
    <property type="molecule type" value="Genomic_DNA"/>
</dbReference>
<keyword evidence="1" id="KW-0812">Transmembrane</keyword>
<evidence type="ECO:0008006" key="4">
    <source>
        <dbReference type="Google" id="ProtNLM"/>
    </source>
</evidence>
<protein>
    <recommendedName>
        <fullName evidence="4">Type II secretion system protein</fullName>
    </recommendedName>
</protein>